<protein>
    <recommendedName>
        <fullName evidence="5">Lipoprotein</fullName>
    </recommendedName>
</protein>
<name>A0ABT2H747_9MICO</name>
<feature type="region of interest" description="Disordered" evidence="1">
    <location>
        <begin position="22"/>
        <end position="54"/>
    </location>
</feature>
<evidence type="ECO:0000313" key="4">
    <source>
        <dbReference type="Proteomes" id="UP001165586"/>
    </source>
</evidence>
<sequence>MNRAAAALPLIAALALTGCVADPDTDASSSTSTVTAAPTSPSSPNPTPPSDDATVIPVPEAGDDSRESALAAAEKVVATFGQPTLDAETWMNNLYPLMTQVGAAAYEGTDPAKVPVHQVTGAGTILDGSTEVALIIEVPTDAGPYNVSLSRIDPAAPWLADRIRPAQA</sequence>
<keyword evidence="2" id="KW-0732">Signal</keyword>
<evidence type="ECO:0000313" key="3">
    <source>
        <dbReference type="EMBL" id="MCS5735780.1"/>
    </source>
</evidence>
<dbReference type="PROSITE" id="PS51257">
    <property type="entry name" value="PROKAR_LIPOPROTEIN"/>
    <property type="match status" value="1"/>
</dbReference>
<dbReference type="EMBL" id="JANLCJ010000008">
    <property type="protein sequence ID" value="MCS5735780.1"/>
    <property type="molecule type" value="Genomic_DNA"/>
</dbReference>
<feature type="signal peptide" evidence="2">
    <location>
        <begin position="1"/>
        <end position="21"/>
    </location>
</feature>
<reference evidence="3" key="1">
    <citation type="submission" date="2022-08" db="EMBL/GenBank/DDBJ databases">
        <authorList>
            <person name="Deng Y."/>
            <person name="Han X.-F."/>
            <person name="Zhang Y.-Q."/>
        </authorList>
    </citation>
    <scope>NUCLEOTIDE SEQUENCE</scope>
    <source>
        <strain evidence="3">CPCC 203386</strain>
    </source>
</reference>
<feature type="chain" id="PRO_5045563030" description="Lipoprotein" evidence="2">
    <location>
        <begin position="22"/>
        <end position="168"/>
    </location>
</feature>
<dbReference type="Proteomes" id="UP001165586">
    <property type="component" value="Unassembled WGS sequence"/>
</dbReference>
<keyword evidence="4" id="KW-1185">Reference proteome</keyword>
<dbReference type="RefSeq" id="WP_259540877.1">
    <property type="nucleotide sequence ID" value="NZ_JANLCJ010000008.1"/>
</dbReference>
<comment type="caution">
    <text evidence="3">The sequence shown here is derived from an EMBL/GenBank/DDBJ whole genome shotgun (WGS) entry which is preliminary data.</text>
</comment>
<evidence type="ECO:0008006" key="5">
    <source>
        <dbReference type="Google" id="ProtNLM"/>
    </source>
</evidence>
<evidence type="ECO:0000256" key="2">
    <source>
        <dbReference type="SAM" id="SignalP"/>
    </source>
</evidence>
<gene>
    <name evidence="3" type="ORF">N1032_18725</name>
</gene>
<accession>A0ABT2H747</accession>
<evidence type="ECO:0000256" key="1">
    <source>
        <dbReference type="SAM" id="MobiDB-lite"/>
    </source>
</evidence>
<proteinExistence type="predicted"/>
<feature type="compositionally biased region" description="Low complexity" evidence="1">
    <location>
        <begin position="26"/>
        <end position="40"/>
    </location>
</feature>
<organism evidence="3 4">
    <name type="scientific">Herbiconiux daphne</name>
    <dbReference type="NCBI Taxonomy" id="2970914"/>
    <lineage>
        <taxon>Bacteria</taxon>
        <taxon>Bacillati</taxon>
        <taxon>Actinomycetota</taxon>
        <taxon>Actinomycetes</taxon>
        <taxon>Micrococcales</taxon>
        <taxon>Microbacteriaceae</taxon>
        <taxon>Herbiconiux</taxon>
    </lineage>
</organism>